<keyword evidence="3 8" id="KW-0493">Microtubule</keyword>
<dbReference type="HAMAP" id="MF_03025">
    <property type="entry name" value="Katanin_p60_AL2"/>
    <property type="match status" value="1"/>
</dbReference>
<name>A0A9W7EIY3_9STRA</name>
<dbReference type="SMART" id="SM00667">
    <property type="entry name" value="LisH"/>
    <property type="match status" value="1"/>
</dbReference>
<proteinExistence type="inferred from homology"/>
<accession>A0A9W7EIY3</accession>
<comment type="subcellular location">
    <subcellularLocation>
        <location evidence="1 8">Cytoplasm</location>
        <location evidence="1 8">Cytoskeleton</location>
        <location evidence="1 8">Spindle pole</location>
    </subcellularLocation>
    <subcellularLocation>
        <location evidence="8">Cytoplasm</location>
        <location evidence="8">Cytoskeleton</location>
    </subcellularLocation>
    <subcellularLocation>
        <location evidence="8">Cytoplasm</location>
    </subcellularLocation>
    <subcellularLocation>
        <location evidence="8">Cytoplasm</location>
        <location evidence="8">Cytoskeleton</location>
        <location evidence="8">Spindle</location>
    </subcellularLocation>
    <text evidence="8">Localizes within the cytoplasm, partially overlapping with microtubules in interphase and to the mitotic spindle and spindle poles during mitosis.</text>
</comment>
<dbReference type="InterPro" id="IPR003959">
    <property type="entry name" value="ATPase_AAA_core"/>
</dbReference>
<dbReference type="GO" id="GO:0016887">
    <property type="term" value="F:ATP hydrolysis activity"/>
    <property type="evidence" value="ECO:0007669"/>
    <property type="project" value="InterPro"/>
</dbReference>
<feature type="domain" description="AAA+ ATPase" evidence="10">
    <location>
        <begin position="250"/>
        <end position="390"/>
    </location>
</feature>
<dbReference type="InterPro" id="IPR003960">
    <property type="entry name" value="ATPase_AAA_CS"/>
</dbReference>
<evidence type="ECO:0000256" key="6">
    <source>
        <dbReference type="ARBA" id="ARBA00023212"/>
    </source>
</evidence>
<dbReference type="InterPro" id="IPR003593">
    <property type="entry name" value="AAA+_ATPase"/>
</dbReference>
<evidence type="ECO:0000256" key="1">
    <source>
        <dbReference type="ARBA" id="ARBA00004647"/>
    </source>
</evidence>
<feature type="region of interest" description="Disordered" evidence="9">
    <location>
        <begin position="102"/>
        <end position="135"/>
    </location>
</feature>
<evidence type="ECO:0000313" key="11">
    <source>
        <dbReference type="EMBL" id="GMH78583.1"/>
    </source>
</evidence>
<keyword evidence="7 8" id="KW-0413">Isomerase</keyword>
<evidence type="ECO:0000256" key="4">
    <source>
        <dbReference type="ARBA" id="ARBA00022741"/>
    </source>
</evidence>
<comment type="caution">
    <text evidence="11">The sequence shown here is derived from an EMBL/GenBank/DDBJ whole genome shotgun (WGS) entry which is preliminary data.</text>
</comment>
<evidence type="ECO:0000256" key="5">
    <source>
        <dbReference type="ARBA" id="ARBA00022840"/>
    </source>
</evidence>
<feature type="binding site" evidence="8">
    <location>
        <begin position="258"/>
        <end position="265"/>
    </location>
    <ligand>
        <name>ATP</name>
        <dbReference type="ChEBI" id="CHEBI:30616"/>
    </ligand>
</feature>
<evidence type="ECO:0000256" key="8">
    <source>
        <dbReference type="HAMAP-Rule" id="MF_03025"/>
    </source>
</evidence>
<keyword evidence="6 8" id="KW-0206">Cytoskeleton</keyword>
<keyword evidence="5 8" id="KW-0067">ATP-binding</keyword>
<dbReference type="FunFam" id="3.40.50.300:FF:000434">
    <property type="entry name" value="Katanin p60 ATPase-containing subunit A-like 2"/>
    <property type="match status" value="1"/>
</dbReference>
<dbReference type="EC" id="5.6.1.1" evidence="8"/>
<sequence length="505" mass="56212">MAGTATLMALKANTQARDFEEKHLQDRQRDCLVLVMEYLNRQGYTNSATSLKQEGGQTLNRFEGADNVDLFTIMHDFEEYYEIKFGKKPRFTRKNLDVEDDDDSRFARSSLSKHSDARRRKSELEMQKRKDMRAKANKRNVYESGVLSSMEKKLGVSGGGGEMFTNAQAKDTPHEEMPIMNQRLLKPLPNFGGDMELRALGETIQRDILQTSPNVGWEDVIELEEAKRLLKEAVVMPLKYPQLFTGLLSPWCGILLYGPPGTGKTMLAKAVASECHTTFFNISASSIVSKYRGDSEKLIRVLFELARYHAPSTVFMDEIDSIMSSRGGGDGAGGEHEGSRRMKTELLIQMDGLSRGSEHVFVLAASNLPWDLDSALLRRLEKRVLVPLPGKVGRLKMLEMHMETQKVEEGLDLDGVAEATDGYSGADIKLLCKEAAMRPVRRLLVKLDEMESGMGLEGGDVVGGEEVQRLILENPITQKDLDDSVECTNKSSGGGGYGGQVRELD</sequence>
<keyword evidence="4 8" id="KW-0547">Nucleotide-binding</keyword>
<dbReference type="InterPro" id="IPR041569">
    <property type="entry name" value="AAA_lid_3"/>
</dbReference>
<dbReference type="GO" id="GO:0051013">
    <property type="term" value="P:microtubule severing"/>
    <property type="evidence" value="ECO:0007669"/>
    <property type="project" value="UniProtKB-UniRule"/>
</dbReference>
<dbReference type="InterPro" id="IPR027497">
    <property type="entry name" value="Katanin_p60_AL2"/>
</dbReference>
<dbReference type="InterPro" id="IPR006594">
    <property type="entry name" value="LisH"/>
</dbReference>
<dbReference type="Gene3D" id="3.40.50.300">
    <property type="entry name" value="P-loop containing nucleotide triphosphate hydrolases"/>
    <property type="match status" value="1"/>
</dbReference>
<dbReference type="SUPFAM" id="SSF52540">
    <property type="entry name" value="P-loop containing nucleoside triphosphate hydrolases"/>
    <property type="match status" value="1"/>
</dbReference>
<comment type="catalytic activity">
    <reaction evidence="8">
        <text>n ATP + n H2O + a microtubule = n ADP + n phosphate + (n+1) alpha/beta tubulin heterodimers.</text>
        <dbReference type="EC" id="5.6.1.1"/>
    </reaction>
</comment>
<reference evidence="12" key="1">
    <citation type="journal article" date="2023" name="Commun. Biol.">
        <title>Genome analysis of Parmales, the sister group of diatoms, reveals the evolutionary specialization of diatoms from phago-mixotrophs to photoautotrophs.</title>
        <authorList>
            <person name="Ban H."/>
            <person name="Sato S."/>
            <person name="Yoshikawa S."/>
            <person name="Yamada K."/>
            <person name="Nakamura Y."/>
            <person name="Ichinomiya M."/>
            <person name="Sato N."/>
            <person name="Blanc-Mathieu R."/>
            <person name="Endo H."/>
            <person name="Kuwata A."/>
            <person name="Ogata H."/>
        </authorList>
    </citation>
    <scope>NUCLEOTIDE SEQUENCE [LARGE SCALE GENOMIC DNA]</scope>
</reference>
<dbReference type="GO" id="GO:0000922">
    <property type="term" value="C:spindle pole"/>
    <property type="evidence" value="ECO:0007669"/>
    <property type="project" value="UniProtKB-SubCell"/>
</dbReference>
<dbReference type="PANTHER" id="PTHR23074:SF78">
    <property type="entry name" value="KATANIN P60 ATPASE-CONTAINING SUBUNIT A-LIKE 2"/>
    <property type="match status" value="1"/>
</dbReference>
<dbReference type="SMART" id="SM00382">
    <property type="entry name" value="AAA"/>
    <property type="match status" value="1"/>
</dbReference>
<keyword evidence="2 8" id="KW-0963">Cytoplasm</keyword>
<protein>
    <recommendedName>
        <fullName evidence="8">Katanin p60 ATPase-containing subunit A-like 2</fullName>
        <shortName evidence="8">Katanin p60 subunit A-like 2</shortName>
        <ecNumber evidence="8">5.6.1.1</ecNumber>
    </recommendedName>
    <alternativeName>
        <fullName evidence="8">p60 katanin-like 2</fullName>
    </alternativeName>
</protein>
<dbReference type="GO" id="GO:0005874">
    <property type="term" value="C:microtubule"/>
    <property type="evidence" value="ECO:0007669"/>
    <property type="project" value="UniProtKB-KW"/>
</dbReference>
<dbReference type="PROSITE" id="PS50896">
    <property type="entry name" value="LISH"/>
    <property type="match status" value="1"/>
</dbReference>
<dbReference type="Gene3D" id="1.10.8.60">
    <property type="match status" value="1"/>
</dbReference>
<dbReference type="InterPro" id="IPR050304">
    <property type="entry name" value="MT-severing_AAA_ATPase"/>
</dbReference>
<evidence type="ECO:0000259" key="10">
    <source>
        <dbReference type="SMART" id="SM00382"/>
    </source>
</evidence>
<dbReference type="PANTHER" id="PTHR23074">
    <property type="entry name" value="AAA DOMAIN-CONTAINING"/>
    <property type="match status" value="1"/>
</dbReference>
<organism evidence="11 12">
    <name type="scientific">Triparma laevis f. inornata</name>
    <dbReference type="NCBI Taxonomy" id="1714386"/>
    <lineage>
        <taxon>Eukaryota</taxon>
        <taxon>Sar</taxon>
        <taxon>Stramenopiles</taxon>
        <taxon>Ochrophyta</taxon>
        <taxon>Bolidophyceae</taxon>
        <taxon>Parmales</taxon>
        <taxon>Triparmaceae</taxon>
        <taxon>Triparma</taxon>
    </lineage>
</organism>
<dbReference type="GO" id="GO:0005524">
    <property type="term" value="F:ATP binding"/>
    <property type="evidence" value="ECO:0007669"/>
    <property type="project" value="UniProtKB-KW"/>
</dbReference>
<gene>
    <name evidence="8" type="primary">KATNAL2</name>
    <name evidence="11" type="ORF">TL16_g07859</name>
</gene>
<evidence type="ECO:0000256" key="2">
    <source>
        <dbReference type="ARBA" id="ARBA00022490"/>
    </source>
</evidence>
<dbReference type="EMBL" id="BLQM01000253">
    <property type="protein sequence ID" value="GMH78583.1"/>
    <property type="molecule type" value="Genomic_DNA"/>
</dbReference>
<comment type="function">
    <text evidence="8">Severs microtubules in vitro in an ATP-dependent manner. This activity may promote rapid reorganization of cellular microtubule arrays.</text>
</comment>
<dbReference type="Pfam" id="PF00004">
    <property type="entry name" value="AAA"/>
    <property type="match status" value="1"/>
</dbReference>
<dbReference type="Proteomes" id="UP001162640">
    <property type="component" value="Unassembled WGS sequence"/>
</dbReference>
<dbReference type="PROSITE" id="PS00674">
    <property type="entry name" value="AAA"/>
    <property type="match status" value="1"/>
</dbReference>
<comment type="similarity">
    <text evidence="8">Belongs to the AAA ATPase family. Katanin p60 subunit A1 subfamily. A-like 2 sub-subfamily.</text>
</comment>
<evidence type="ECO:0000313" key="12">
    <source>
        <dbReference type="Proteomes" id="UP001162640"/>
    </source>
</evidence>
<evidence type="ECO:0000256" key="9">
    <source>
        <dbReference type="SAM" id="MobiDB-lite"/>
    </source>
</evidence>
<dbReference type="GO" id="GO:0005737">
    <property type="term" value="C:cytoplasm"/>
    <property type="evidence" value="ECO:0007669"/>
    <property type="project" value="UniProtKB-SubCell"/>
</dbReference>
<evidence type="ECO:0000256" key="7">
    <source>
        <dbReference type="ARBA" id="ARBA00023235"/>
    </source>
</evidence>
<dbReference type="GO" id="GO:0008568">
    <property type="term" value="F:microtubule severing ATPase activity"/>
    <property type="evidence" value="ECO:0007669"/>
    <property type="project" value="UniProtKB-EC"/>
</dbReference>
<dbReference type="Pfam" id="PF17862">
    <property type="entry name" value="AAA_lid_3"/>
    <property type="match status" value="1"/>
</dbReference>
<dbReference type="GO" id="GO:0008017">
    <property type="term" value="F:microtubule binding"/>
    <property type="evidence" value="ECO:0007669"/>
    <property type="project" value="UniProtKB-UniRule"/>
</dbReference>
<evidence type="ECO:0000256" key="3">
    <source>
        <dbReference type="ARBA" id="ARBA00022701"/>
    </source>
</evidence>
<dbReference type="InterPro" id="IPR027417">
    <property type="entry name" value="P-loop_NTPase"/>
</dbReference>
<feature type="region of interest" description="Disordered" evidence="9">
    <location>
        <begin position="482"/>
        <end position="505"/>
    </location>
</feature>
<dbReference type="AlphaFoldDB" id="A0A9W7EIY3"/>